<reference evidence="1" key="1">
    <citation type="journal article" date="2013" name="Syst. Appl. Microbiol.">
        <title>Phylogenetic position and virulence apparatus of the pear flower necrosis pathogen Erwinia piriflorinigrans CFBP 5888T as assessed by comparative genomics.</title>
        <authorList>
            <person name="Smits T.H."/>
            <person name="Rezzonico F."/>
            <person name="Lopez M.M."/>
            <person name="Blom J."/>
            <person name="Goesmann A."/>
            <person name="Frey J.E."/>
            <person name="Duffy B."/>
        </authorList>
    </citation>
    <scope>NUCLEOTIDE SEQUENCE [LARGE SCALE GENOMIC DNA]</scope>
    <source>
        <strain evidence="1">CFBP 5888</strain>
        <plasmid evidence="1">pEPIR37</plasmid>
    </source>
</reference>
<geneLocation type="plasmid" evidence="1">
    <name>pEPIR37</name>
</geneLocation>
<dbReference type="AlphaFoldDB" id="V5Z2K4"/>
<gene>
    <name evidence="1" type="primary">samB</name>
    <name evidence="1" type="ORF">EPIR_pEPIR37016</name>
</gene>
<protein>
    <submittedName>
        <fullName evidence="1">Protein samB</fullName>
    </submittedName>
</protein>
<name>V5Z2K4_9GAMM</name>
<evidence type="ECO:0000313" key="1">
    <source>
        <dbReference type="EMBL" id="CCG55393.1"/>
    </source>
</evidence>
<sequence length="85" mass="9758">MVWTKCSDIRISYLDGRVSIFTSGLARRPPIYQSRYHDDEFPPNGVSQLNLFDEAQPWANSVQLMEVLEAPTSQGWVMRGLRDRG</sequence>
<dbReference type="EMBL" id="HE792893">
    <property type="protein sequence ID" value="CCG55393.1"/>
    <property type="molecule type" value="Genomic_DNA"/>
</dbReference>
<keyword evidence="1" id="KW-0614">Plasmid</keyword>
<accession>V5Z2K4</accession>
<proteinExistence type="predicted"/>
<organism evidence="1">
    <name type="scientific">Erwinia piriflorinigrans CFBP 5888</name>
    <dbReference type="NCBI Taxonomy" id="1161919"/>
    <lineage>
        <taxon>Bacteria</taxon>
        <taxon>Pseudomonadati</taxon>
        <taxon>Pseudomonadota</taxon>
        <taxon>Gammaproteobacteria</taxon>
        <taxon>Enterobacterales</taxon>
        <taxon>Erwiniaceae</taxon>
        <taxon>Erwinia</taxon>
    </lineage>
</organism>